<evidence type="ECO:0000259" key="2">
    <source>
        <dbReference type="Pfam" id="PF04892"/>
    </source>
</evidence>
<dbReference type="AlphaFoldDB" id="I0HDG2"/>
<dbReference type="PANTHER" id="PTHR36834:SF1">
    <property type="entry name" value="INTEGRAL MEMBRANE PROTEIN"/>
    <property type="match status" value="1"/>
</dbReference>
<sequence>MQNHHLDIPALPVLLPLGVVLMVVTGLALGARRMLTIRRLLAGWAAGWYAVAILGATMLPMRLSWGGGELEANRLILEPVVSMRPTDFLLNIVMTVPLAAVLHVVFGVRDQRRVVLTGFLLSLAIELTQAALVLTLHGNRWADVNDLISNTSGAYLGFLLFHRLMRSARFRRAVERCSFARPAHAAPIAV</sequence>
<dbReference type="OrthoDB" id="3296153at2"/>
<accession>I0HDG2</accession>
<evidence type="ECO:0000313" key="3">
    <source>
        <dbReference type="EMBL" id="BAL91049.1"/>
    </source>
</evidence>
<dbReference type="Pfam" id="PF04892">
    <property type="entry name" value="VanZ"/>
    <property type="match status" value="1"/>
</dbReference>
<feature type="transmembrane region" description="Helical" evidence="1">
    <location>
        <begin position="147"/>
        <end position="165"/>
    </location>
</feature>
<feature type="transmembrane region" description="Helical" evidence="1">
    <location>
        <begin position="41"/>
        <end position="61"/>
    </location>
</feature>
<organism evidence="3 4">
    <name type="scientific">Actinoplanes missouriensis (strain ATCC 14538 / DSM 43046 / CBS 188.64 / JCM 3121 / NBRC 102363 / NCIMB 12654 / NRRL B-3342 / UNCC 431)</name>
    <dbReference type="NCBI Taxonomy" id="512565"/>
    <lineage>
        <taxon>Bacteria</taxon>
        <taxon>Bacillati</taxon>
        <taxon>Actinomycetota</taxon>
        <taxon>Actinomycetes</taxon>
        <taxon>Micromonosporales</taxon>
        <taxon>Micromonosporaceae</taxon>
        <taxon>Actinoplanes</taxon>
    </lineage>
</organism>
<keyword evidence="1" id="KW-1133">Transmembrane helix</keyword>
<dbReference type="InterPro" id="IPR053150">
    <property type="entry name" value="Teicoplanin_resist-assoc"/>
</dbReference>
<dbReference type="HOGENOM" id="CLU_077618_8_1_11"/>
<dbReference type="InterPro" id="IPR006976">
    <property type="entry name" value="VanZ-like"/>
</dbReference>
<dbReference type="KEGG" id="ams:AMIS_58290"/>
<evidence type="ECO:0000313" key="4">
    <source>
        <dbReference type="Proteomes" id="UP000007882"/>
    </source>
</evidence>
<dbReference type="EMBL" id="AP012319">
    <property type="protein sequence ID" value="BAL91049.1"/>
    <property type="molecule type" value="Genomic_DNA"/>
</dbReference>
<name>I0HDG2_ACTM4</name>
<evidence type="ECO:0000256" key="1">
    <source>
        <dbReference type="SAM" id="Phobius"/>
    </source>
</evidence>
<feature type="domain" description="VanZ-like" evidence="2">
    <location>
        <begin position="49"/>
        <end position="162"/>
    </location>
</feature>
<feature type="transmembrane region" description="Helical" evidence="1">
    <location>
        <begin position="6"/>
        <end position="29"/>
    </location>
</feature>
<reference evidence="3 4" key="1">
    <citation type="submission" date="2012-02" db="EMBL/GenBank/DDBJ databases">
        <title>Complete genome sequence of Actinoplanes missouriensis 431 (= NBRC 102363).</title>
        <authorList>
            <person name="Ohnishi Y."/>
            <person name="Ishikawa J."/>
            <person name="Sekine M."/>
            <person name="Hosoyama A."/>
            <person name="Harada T."/>
            <person name="Narita H."/>
            <person name="Hata T."/>
            <person name="Konno Y."/>
            <person name="Tutikane K."/>
            <person name="Fujita N."/>
            <person name="Horinouchi S."/>
            <person name="Hayakawa M."/>
        </authorList>
    </citation>
    <scope>NUCLEOTIDE SEQUENCE [LARGE SCALE GENOMIC DNA]</scope>
    <source>
        <strain evidence="4">ATCC 14538 / DSM 43046 / CBS 188.64 / JCM 3121 / NBRC 102363 / NCIMB 12654 / NRRL B-3342 / UNCC 431</strain>
    </source>
</reference>
<dbReference type="STRING" id="512565.AMIS_58290"/>
<proteinExistence type="predicted"/>
<dbReference type="PANTHER" id="PTHR36834">
    <property type="entry name" value="MEMBRANE PROTEIN-RELATED"/>
    <property type="match status" value="1"/>
</dbReference>
<keyword evidence="1" id="KW-0812">Transmembrane</keyword>
<keyword evidence="4" id="KW-1185">Reference proteome</keyword>
<feature type="transmembrane region" description="Helical" evidence="1">
    <location>
        <begin position="115"/>
        <end position="135"/>
    </location>
</feature>
<dbReference type="eggNOG" id="COG4767">
    <property type="taxonomic scope" value="Bacteria"/>
</dbReference>
<protein>
    <recommendedName>
        <fullName evidence="2">VanZ-like domain-containing protein</fullName>
    </recommendedName>
</protein>
<gene>
    <name evidence="3" type="ordered locus">AMIS_58290</name>
</gene>
<feature type="transmembrane region" description="Helical" evidence="1">
    <location>
        <begin position="88"/>
        <end position="108"/>
    </location>
</feature>
<dbReference type="RefSeq" id="WP_014445937.1">
    <property type="nucleotide sequence ID" value="NC_017093.1"/>
</dbReference>
<keyword evidence="1" id="KW-0472">Membrane</keyword>
<dbReference type="Proteomes" id="UP000007882">
    <property type="component" value="Chromosome"/>
</dbReference>